<keyword evidence="3" id="KW-0663">Pyridoxal phosphate</keyword>
<evidence type="ECO:0000256" key="1">
    <source>
        <dbReference type="ARBA" id="ARBA00022576"/>
    </source>
</evidence>
<sequence>MAPLLRSRGLLLRRPFHLLLPRLYGSVSPEGGIDLMNPTYVVWGSNTGVGKTLVSAGLAASVLSQSSYGPSSFLYLKPVQTGFPVDSDSRFVSRKVSALFRRLHGNFPTGLLVSDHVLNASSAAAAELLGGRLDKREETEGRDEAGSGGLCAYEETRIGKEELEEGDFRLVCKTLFGWKEAISPHLAVQREGMLVEDSSLRKLLGKCLRLSLQGGGDDSRERVWRVIETAGGVASPGPSGTLQCDLYRPFRFPSILVGDGRLGGISGTIAAYECLTLRGYDVAAIILVDHGFSNEVCLQSYLRNRLPVLMLPPIPQDPINDLLDWFYESGKVFSSLQEVLVSAHLKRIQRLHDMPRKAGNLFWWPFTQHKLVPEETITVIDSRCGENFAIHKVWNDQEMIIPQFDACASWWTQGPDSNLQVSFTCGKVLSQKVFFLPRIFFLFFFSSEATAFNFVVTLKVMYGQYDKVYDGIRSSSGKFNSHIPEMKPLIDTSHINMQINLIHPMQAWANEGEGEGEDSSRALWFQIELAKDIGYSAARYGHVMFPENVYEPALQCAELLLDGVGKGWASRTYFSDNGSTAVEIALKMAFRKYMLDHCINADFHKISSLEGCVDLKVDFPVLPFRFPSILVGDGRLGGISGTIAAYECLTLRGYDVAAIILVDHGFSNEVCLQSYLRNRLPVLMLPPIPQDPINDLLDWFYESGKVFSSLQEVLVSAHLKRIQRLHDMPRKAGNLFWWPFTQHKLVPEETITVIDSRCGENFAIHKVWNDQEMIIPQFDACASWWTQGPDSNLQVMYGQYDKVYDGIRSSSGKFNSHIPEMKPLIDTSHINMQINLIHPMQAWANEGEGEGEDSSRALWFQIELAKDIGYSAARYGHVMFPENVYEPALQCAELLLDGVGKGWASRTYFSDNGSTAVEIALKMAFRKYMLDHCINADFHKISSLEGCVDLKTNEYVDTLNDSAFSIMLIAVSISYMLVLALTGSYHGDTLGAMEAQAPSSYTSFIQQPWYSGRGLFLDPPECFITKGNWHLSLPDCLKSVHVKLEATIQQVAAHDGGKSTSSRQQQISCADPLFDKATIELRSYKATTDLLCRSPP</sequence>
<name>A0A8J5I5W1_ZINOF</name>
<gene>
    <name evidence="4" type="ORF">ZIOFF_001510</name>
</gene>
<dbReference type="Gene3D" id="3.40.50.300">
    <property type="entry name" value="P-loop containing nucleotide triphosphate hydrolases"/>
    <property type="match status" value="2"/>
</dbReference>
<dbReference type="Proteomes" id="UP000734854">
    <property type="component" value="Unassembled WGS sequence"/>
</dbReference>
<dbReference type="GO" id="GO:0009102">
    <property type="term" value="P:biotin biosynthetic process"/>
    <property type="evidence" value="ECO:0007669"/>
    <property type="project" value="TreeGrafter"/>
</dbReference>
<dbReference type="GO" id="GO:0004141">
    <property type="term" value="F:dethiobiotin synthase activity"/>
    <property type="evidence" value="ECO:0007669"/>
    <property type="project" value="TreeGrafter"/>
</dbReference>
<dbReference type="Pfam" id="PF00202">
    <property type="entry name" value="Aminotran_3"/>
    <property type="match status" value="1"/>
</dbReference>
<reference evidence="4 5" key="1">
    <citation type="submission" date="2020-08" db="EMBL/GenBank/DDBJ databases">
        <title>Plant Genome Project.</title>
        <authorList>
            <person name="Zhang R.-G."/>
        </authorList>
    </citation>
    <scope>NUCLEOTIDE SEQUENCE [LARGE SCALE GENOMIC DNA]</scope>
    <source>
        <tissue evidence="4">Rhizome</tissue>
    </source>
</reference>
<dbReference type="GO" id="GO:0030170">
    <property type="term" value="F:pyridoxal phosphate binding"/>
    <property type="evidence" value="ECO:0007669"/>
    <property type="project" value="InterPro"/>
</dbReference>
<dbReference type="InterPro" id="IPR015422">
    <property type="entry name" value="PyrdxlP-dep_Trfase_small"/>
</dbReference>
<evidence type="ECO:0000313" key="5">
    <source>
        <dbReference type="Proteomes" id="UP000734854"/>
    </source>
</evidence>
<dbReference type="AlphaFoldDB" id="A0A8J5I5W1"/>
<dbReference type="PANTHER" id="PTHR42684:SF3">
    <property type="entry name" value="ADENOSYLMETHIONINE-8-AMINO-7-OXONONANOATE AMINOTRANSFERASE"/>
    <property type="match status" value="1"/>
</dbReference>
<comment type="caution">
    <text evidence="4">The sequence shown here is derived from an EMBL/GenBank/DDBJ whole genome shotgun (WGS) entry which is preliminary data.</text>
</comment>
<keyword evidence="5" id="KW-1185">Reference proteome</keyword>
<dbReference type="EMBL" id="JACMSC010000001">
    <property type="protein sequence ID" value="KAG6536454.1"/>
    <property type="molecule type" value="Genomic_DNA"/>
</dbReference>
<evidence type="ECO:0000256" key="2">
    <source>
        <dbReference type="ARBA" id="ARBA00022679"/>
    </source>
</evidence>
<proteinExistence type="predicted"/>
<dbReference type="PANTHER" id="PTHR42684">
    <property type="entry name" value="ADENOSYLMETHIONINE-8-AMINO-7-OXONONANOATE AMINOTRANSFERASE"/>
    <property type="match status" value="1"/>
</dbReference>
<accession>A0A8J5I5W1</accession>
<dbReference type="InterPro" id="IPR015421">
    <property type="entry name" value="PyrdxlP-dep_Trfase_major"/>
</dbReference>
<evidence type="ECO:0008006" key="6">
    <source>
        <dbReference type="Google" id="ProtNLM"/>
    </source>
</evidence>
<dbReference type="Gene3D" id="3.40.640.10">
    <property type="entry name" value="Type I PLP-dependent aspartate aminotransferase-like (Major domain)"/>
    <property type="match status" value="2"/>
</dbReference>
<dbReference type="InterPro" id="IPR015424">
    <property type="entry name" value="PyrdxlP-dep_Trfase"/>
</dbReference>
<dbReference type="InterPro" id="IPR005814">
    <property type="entry name" value="Aminotrans_3"/>
</dbReference>
<protein>
    <recommendedName>
        <fullName evidence="6">Bifunctional dethiobiotin synthetase/7,8-diamino-pelargonic acid aminotransferase, mitochondrial</fullName>
    </recommendedName>
</protein>
<dbReference type="GO" id="GO:0004015">
    <property type="term" value="F:adenosylmethionine-8-amino-7-oxononanoate transaminase activity"/>
    <property type="evidence" value="ECO:0007669"/>
    <property type="project" value="TreeGrafter"/>
</dbReference>
<dbReference type="SUPFAM" id="SSF53383">
    <property type="entry name" value="PLP-dependent transferases"/>
    <property type="match status" value="2"/>
</dbReference>
<keyword evidence="1" id="KW-0032">Aminotransferase</keyword>
<evidence type="ECO:0000313" key="4">
    <source>
        <dbReference type="EMBL" id="KAG6536454.1"/>
    </source>
</evidence>
<dbReference type="SUPFAM" id="SSF52540">
    <property type="entry name" value="P-loop containing nucleoside triphosphate hydrolases"/>
    <property type="match status" value="2"/>
</dbReference>
<dbReference type="InterPro" id="IPR027417">
    <property type="entry name" value="P-loop_NTPase"/>
</dbReference>
<dbReference type="CDD" id="cd03109">
    <property type="entry name" value="DTBS"/>
    <property type="match status" value="1"/>
</dbReference>
<dbReference type="GO" id="GO:0005739">
    <property type="term" value="C:mitochondrion"/>
    <property type="evidence" value="ECO:0007669"/>
    <property type="project" value="TreeGrafter"/>
</dbReference>
<dbReference type="Gene3D" id="3.90.1150.10">
    <property type="entry name" value="Aspartate Aminotransferase, domain 1"/>
    <property type="match status" value="2"/>
</dbReference>
<keyword evidence="2" id="KW-0808">Transferase</keyword>
<organism evidence="4 5">
    <name type="scientific">Zingiber officinale</name>
    <name type="common">Ginger</name>
    <name type="synonym">Amomum zingiber</name>
    <dbReference type="NCBI Taxonomy" id="94328"/>
    <lineage>
        <taxon>Eukaryota</taxon>
        <taxon>Viridiplantae</taxon>
        <taxon>Streptophyta</taxon>
        <taxon>Embryophyta</taxon>
        <taxon>Tracheophyta</taxon>
        <taxon>Spermatophyta</taxon>
        <taxon>Magnoliopsida</taxon>
        <taxon>Liliopsida</taxon>
        <taxon>Zingiberales</taxon>
        <taxon>Zingiberaceae</taxon>
        <taxon>Zingiber</taxon>
    </lineage>
</organism>
<dbReference type="Pfam" id="PF13500">
    <property type="entry name" value="AAA_26"/>
    <property type="match status" value="1"/>
</dbReference>
<evidence type="ECO:0000256" key="3">
    <source>
        <dbReference type="ARBA" id="ARBA00022898"/>
    </source>
</evidence>